<name>A0A1V0DZ61_9CAUD</name>
<dbReference type="Proteomes" id="UP000222061">
    <property type="component" value="Genome"/>
</dbReference>
<evidence type="ECO:0000313" key="2">
    <source>
        <dbReference type="Proteomes" id="UP000222061"/>
    </source>
</evidence>
<gene>
    <name evidence="1" type="ORF">GJL01_61</name>
</gene>
<dbReference type="EMBL" id="KY657202">
    <property type="protein sequence ID" value="ARB06686.1"/>
    <property type="molecule type" value="Genomic_DNA"/>
</dbReference>
<protein>
    <submittedName>
        <fullName evidence="1">Uncharacterized protein</fullName>
    </submittedName>
</protein>
<evidence type="ECO:0000313" key="1">
    <source>
        <dbReference type="EMBL" id="ARB06686.1"/>
    </source>
</evidence>
<proteinExistence type="predicted"/>
<sequence length="65" mass="7646">MIRYACYLVSRIDANDKTLIATANNLANALQAFEDYNSDHINKKYGKTIERQRCEWVTEDRITYL</sequence>
<organism evidence="1 2">
    <name type="scientific">Salmonella phage GJL01</name>
    <dbReference type="NCBI Taxonomy" id="1965464"/>
    <lineage>
        <taxon>Viruses</taxon>
        <taxon>Duplodnaviria</taxon>
        <taxon>Heunggongvirae</taxon>
        <taxon>Uroviricota</taxon>
        <taxon>Caudoviricetes</taxon>
        <taxon>Drexlerviridae</taxon>
        <taxon>Tempevirinae</taxon>
        <taxon>Tlsvirus</taxon>
        <taxon>Tlsvirus YSP2</taxon>
    </lineage>
</organism>
<reference evidence="2" key="1">
    <citation type="submission" date="2017-02" db="EMBL/GenBank/DDBJ databases">
        <authorList>
            <person name="Ge J."/>
            <person name="Han W."/>
            <person name="Gu J."/>
        </authorList>
    </citation>
    <scope>NUCLEOTIDE SEQUENCE [LARGE SCALE GENOMIC DNA]</scope>
</reference>
<accession>A0A1V0DZ61</accession>